<comment type="caution">
    <text evidence="2">The sequence shown here is derived from an EMBL/GenBank/DDBJ whole genome shotgun (WGS) entry which is preliminary data.</text>
</comment>
<dbReference type="Proteomes" id="UP000580250">
    <property type="component" value="Unassembled WGS sequence"/>
</dbReference>
<keyword evidence="1" id="KW-1133">Transmembrane helix</keyword>
<evidence type="ECO:0000256" key="1">
    <source>
        <dbReference type="SAM" id="Phobius"/>
    </source>
</evidence>
<keyword evidence="1" id="KW-0472">Membrane</keyword>
<gene>
    <name evidence="2" type="ORF">MENT_LOCUS30465</name>
</gene>
<name>A0A6V7VWF2_MELEN</name>
<feature type="transmembrane region" description="Helical" evidence="1">
    <location>
        <begin position="12"/>
        <end position="28"/>
    </location>
</feature>
<keyword evidence="1" id="KW-0812">Transmembrane</keyword>
<accession>A0A6V7VWF2</accession>
<proteinExistence type="predicted"/>
<evidence type="ECO:0000313" key="3">
    <source>
        <dbReference type="Proteomes" id="UP000580250"/>
    </source>
</evidence>
<protein>
    <submittedName>
        <fullName evidence="2">Uncharacterized protein</fullName>
    </submittedName>
</protein>
<organism evidence="2 3">
    <name type="scientific">Meloidogyne enterolobii</name>
    <name type="common">Root-knot nematode worm</name>
    <name type="synonym">Meloidogyne mayaguensis</name>
    <dbReference type="NCBI Taxonomy" id="390850"/>
    <lineage>
        <taxon>Eukaryota</taxon>
        <taxon>Metazoa</taxon>
        <taxon>Ecdysozoa</taxon>
        <taxon>Nematoda</taxon>
        <taxon>Chromadorea</taxon>
        <taxon>Rhabditida</taxon>
        <taxon>Tylenchina</taxon>
        <taxon>Tylenchomorpha</taxon>
        <taxon>Tylenchoidea</taxon>
        <taxon>Meloidogynidae</taxon>
        <taxon>Meloidogyninae</taxon>
        <taxon>Meloidogyne</taxon>
    </lineage>
</organism>
<dbReference type="EMBL" id="CAJEWN010000321">
    <property type="protein sequence ID" value="CAD2178521.1"/>
    <property type="molecule type" value="Genomic_DNA"/>
</dbReference>
<dbReference type="AlphaFoldDB" id="A0A6V7VWF2"/>
<sequence>MNENYENTDNFQPYLNCCIFTFASIYSWQTRNWRRKSTCR</sequence>
<reference evidence="2 3" key="1">
    <citation type="submission" date="2020-08" db="EMBL/GenBank/DDBJ databases">
        <authorList>
            <person name="Koutsovoulos G."/>
            <person name="Danchin GJ E."/>
        </authorList>
    </citation>
    <scope>NUCLEOTIDE SEQUENCE [LARGE SCALE GENOMIC DNA]</scope>
</reference>
<evidence type="ECO:0000313" key="2">
    <source>
        <dbReference type="EMBL" id="CAD2178521.1"/>
    </source>
</evidence>